<evidence type="ECO:0000256" key="2">
    <source>
        <dbReference type="SAM" id="SignalP"/>
    </source>
</evidence>
<dbReference type="InterPro" id="IPR003892">
    <property type="entry name" value="CUE"/>
</dbReference>
<feature type="region of interest" description="Disordered" evidence="1">
    <location>
        <begin position="25"/>
        <end position="46"/>
    </location>
</feature>
<dbReference type="OrthoDB" id="3824970at2759"/>
<proteinExistence type="predicted"/>
<feature type="compositionally biased region" description="Basic and acidic residues" evidence="1">
    <location>
        <begin position="143"/>
        <end position="155"/>
    </location>
</feature>
<accession>S2J4D7</accession>
<feature type="domain" description="CUE" evidence="3">
    <location>
        <begin position="49"/>
        <end position="91"/>
    </location>
</feature>
<feature type="region of interest" description="Disordered" evidence="1">
    <location>
        <begin position="85"/>
        <end position="126"/>
    </location>
</feature>
<dbReference type="FunCoup" id="S2J4D7">
    <property type="interactions" value="86"/>
</dbReference>
<sequence length="246" mass="27666">MNDSVSILVAVFLILIALRWMLGGNNQNNQQQQGQRRTTTGTRRMQHRVTPQMIEMVRAMFPDIPTAAILADLQRTGSVETTVDNALRDGGLPLPSPMPSQQGSPNSNAASNSSTASSSRKSPSHPNLVQRYKIDVQQDTDQEPPKVWEASPDKRQEILRKRKEFMVLQARKKLMEQQQKKKQESAVEQGTTSSVPVPVNEADRQVEEEEGARTFEDMSVDELNTLSPEQRRDQMLQALQRRTSSS</sequence>
<dbReference type="OMA" id="RRDIMWD"/>
<feature type="chain" id="PRO_5004508872" description="CUE domain-containing protein" evidence="2">
    <location>
        <begin position="24"/>
        <end position="246"/>
    </location>
</feature>
<dbReference type="GO" id="GO:0043130">
    <property type="term" value="F:ubiquitin binding"/>
    <property type="evidence" value="ECO:0007669"/>
    <property type="project" value="InterPro"/>
</dbReference>
<feature type="region of interest" description="Disordered" evidence="1">
    <location>
        <begin position="174"/>
        <end position="246"/>
    </location>
</feature>
<dbReference type="AlphaFoldDB" id="S2J4D7"/>
<evidence type="ECO:0000259" key="3">
    <source>
        <dbReference type="PROSITE" id="PS51140"/>
    </source>
</evidence>
<evidence type="ECO:0000313" key="5">
    <source>
        <dbReference type="Proteomes" id="UP000014254"/>
    </source>
</evidence>
<feature type="compositionally biased region" description="Low complexity" evidence="1">
    <location>
        <begin position="104"/>
        <end position="126"/>
    </location>
</feature>
<dbReference type="eggNOG" id="ENOG502S6YF">
    <property type="taxonomic scope" value="Eukaryota"/>
</dbReference>
<gene>
    <name evidence="4" type="ORF">HMPREF1544_10302</name>
</gene>
<dbReference type="EMBL" id="KE124091">
    <property type="protein sequence ID" value="EPB82957.1"/>
    <property type="molecule type" value="Genomic_DNA"/>
</dbReference>
<dbReference type="STRING" id="1220926.S2J4D7"/>
<feature type="compositionally biased region" description="Low complexity" evidence="1">
    <location>
        <begin position="25"/>
        <end position="43"/>
    </location>
</feature>
<name>S2J4D7_MUCC1</name>
<dbReference type="Proteomes" id="UP000014254">
    <property type="component" value="Unassembled WGS sequence"/>
</dbReference>
<feature type="compositionally biased region" description="Basic and acidic residues" evidence="1">
    <location>
        <begin position="201"/>
        <end position="216"/>
    </location>
</feature>
<feature type="signal peptide" evidence="2">
    <location>
        <begin position="1"/>
        <end position="23"/>
    </location>
</feature>
<dbReference type="CDD" id="cd14424">
    <property type="entry name" value="CUE_Cue1p_like"/>
    <property type="match status" value="1"/>
</dbReference>
<dbReference type="VEuPathDB" id="FungiDB:HMPREF1544_10302"/>
<feature type="region of interest" description="Disordered" evidence="1">
    <location>
        <begin position="136"/>
        <end position="155"/>
    </location>
</feature>
<organism evidence="4 5">
    <name type="scientific">Mucor circinelloides f. circinelloides (strain 1006PhL)</name>
    <name type="common">Mucormycosis agent</name>
    <name type="synonym">Calyptromyces circinelloides</name>
    <dbReference type="NCBI Taxonomy" id="1220926"/>
    <lineage>
        <taxon>Eukaryota</taxon>
        <taxon>Fungi</taxon>
        <taxon>Fungi incertae sedis</taxon>
        <taxon>Mucoromycota</taxon>
        <taxon>Mucoromycotina</taxon>
        <taxon>Mucoromycetes</taxon>
        <taxon>Mucorales</taxon>
        <taxon>Mucorineae</taxon>
        <taxon>Mucoraceae</taxon>
        <taxon>Mucor</taxon>
    </lineage>
</organism>
<dbReference type="Pfam" id="PF02845">
    <property type="entry name" value="CUE"/>
    <property type="match status" value="1"/>
</dbReference>
<keyword evidence="5" id="KW-1185">Reference proteome</keyword>
<evidence type="ECO:0000313" key="4">
    <source>
        <dbReference type="EMBL" id="EPB82957.1"/>
    </source>
</evidence>
<reference evidence="5" key="1">
    <citation type="submission" date="2013-05" db="EMBL/GenBank/DDBJ databases">
        <title>The Genome sequence of Mucor circinelloides f. circinelloides 1006PhL.</title>
        <authorList>
            <consortium name="The Broad Institute Genomics Platform"/>
            <person name="Cuomo C."/>
            <person name="Earl A."/>
            <person name="Findley K."/>
            <person name="Lee S.C."/>
            <person name="Walker B."/>
            <person name="Young S."/>
            <person name="Zeng Q."/>
            <person name="Gargeya S."/>
            <person name="Fitzgerald M."/>
            <person name="Haas B."/>
            <person name="Abouelleil A."/>
            <person name="Allen A.W."/>
            <person name="Alvarado L."/>
            <person name="Arachchi H.M."/>
            <person name="Berlin A.M."/>
            <person name="Chapman S.B."/>
            <person name="Gainer-Dewar J."/>
            <person name="Goldberg J."/>
            <person name="Griggs A."/>
            <person name="Gujja S."/>
            <person name="Hansen M."/>
            <person name="Howarth C."/>
            <person name="Imamovic A."/>
            <person name="Ireland A."/>
            <person name="Larimer J."/>
            <person name="McCowan C."/>
            <person name="Murphy C."/>
            <person name="Pearson M."/>
            <person name="Poon T.W."/>
            <person name="Priest M."/>
            <person name="Roberts A."/>
            <person name="Saif S."/>
            <person name="Shea T."/>
            <person name="Sisk P."/>
            <person name="Sykes S."/>
            <person name="Wortman J."/>
            <person name="Nusbaum C."/>
            <person name="Birren B."/>
        </authorList>
    </citation>
    <scope>NUCLEOTIDE SEQUENCE [LARGE SCALE GENOMIC DNA]</scope>
    <source>
        <strain evidence="5">1006PhL</strain>
    </source>
</reference>
<dbReference type="PROSITE" id="PS51140">
    <property type="entry name" value="CUE"/>
    <property type="match status" value="1"/>
</dbReference>
<keyword evidence="2" id="KW-0732">Signal</keyword>
<dbReference type="SMART" id="SM00546">
    <property type="entry name" value="CUE"/>
    <property type="match status" value="1"/>
</dbReference>
<dbReference type="Gene3D" id="1.10.8.10">
    <property type="entry name" value="DNA helicase RuvA subunit, C-terminal domain"/>
    <property type="match status" value="1"/>
</dbReference>
<dbReference type="InParanoid" id="S2J4D7"/>
<feature type="compositionally biased region" description="Basic and acidic residues" evidence="1">
    <location>
        <begin position="174"/>
        <end position="185"/>
    </location>
</feature>
<protein>
    <recommendedName>
        <fullName evidence="3">CUE domain-containing protein</fullName>
    </recommendedName>
</protein>
<evidence type="ECO:0000256" key="1">
    <source>
        <dbReference type="SAM" id="MobiDB-lite"/>
    </source>
</evidence>